<dbReference type="Proteomes" id="UP000265520">
    <property type="component" value="Unassembled WGS sequence"/>
</dbReference>
<comment type="caution">
    <text evidence="1">The sequence shown here is derived from an EMBL/GenBank/DDBJ whole genome shotgun (WGS) entry which is preliminary data.</text>
</comment>
<keyword evidence="2" id="KW-1185">Reference proteome</keyword>
<evidence type="ECO:0000313" key="1">
    <source>
        <dbReference type="EMBL" id="MCI92628.1"/>
    </source>
</evidence>
<protein>
    <submittedName>
        <fullName evidence="1">Uncharacterized protein</fullName>
    </submittedName>
</protein>
<evidence type="ECO:0000313" key="2">
    <source>
        <dbReference type="Proteomes" id="UP000265520"/>
    </source>
</evidence>
<reference evidence="1 2" key="1">
    <citation type="journal article" date="2018" name="Front. Plant Sci.">
        <title>Red Clover (Trifolium pratense) and Zigzag Clover (T. medium) - A Picture of Genomic Similarities and Differences.</title>
        <authorList>
            <person name="Dluhosova J."/>
            <person name="Istvanek J."/>
            <person name="Nedelnik J."/>
            <person name="Repkova J."/>
        </authorList>
    </citation>
    <scope>NUCLEOTIDE SEQUENCE [LARGE SCALE GENOMIC DNA]</scope>
    <source>
        <strain evidence="2">cv. 10/8</strain>
        <tissue evidence="1">Leaf</tissue>
    </source>
</reference>
<name>A0A392VW64_9FABA</name>
<accession>A0A392VW64</accession>
<feature type="non-terminal residue" evidence="1">
    <location>
        <position position="9"/>
    </location>
</feature>
<proteinExistence type="predicted"/>
<organism evidence="1 2">
    <name type="scientific">Trifolium medium</name>
    <dbReference type="NCBI Taxonomy" id="97028"/>
    <lineage>
        <taxon>Eukaryota</taxon>
        <taxon>Viridiplantae</taxon>
        <taxon>Streptophyta</taxon>
        <taxon>Embryophyta</taxon>
        <taxon>Tracheophyta</taxon>
        <taxon>Spermatophyta</taxon>
        <taxon>Magnoliopsida</taxon>
        <taxon>eudicotyledons</taxon>
        <taxon>Gunneridae</taxon>
        <taxon>Pentapetalae</taxon>
        <taxon>rosids</taxon>
        <taxon>fabids</taxon>
        <taxon>Fabales</taxon>
        <taxon>Fabaceae</taxon>
        <taxon>Papilionoideae</taxon>
        <taxon>50 kb inversion clade</taxon>
        <taxon>NPAAA clade</taxon>
        <taxon>Hologalegina</taxon>
        <taxon>IRL clade</taxon>
        <taxon>Trifolieae</taxon>
        <taxon>Trifolium</taxon>
    </lineage>
</organism>
<sequence>MMEEDPVIA</sequence>
<dbReference type="EMBL" id="LXQA011306136">
    <property type="protein sequence ID" value="MCI92628.1"/>
    <property type="molecule type" value="Genomic_DNA"/>
</dbReference>